<name>A0ABS9RER3_9FLAO</name>
<dbReference type="EMBL" id="JAKVQD010000001">
    <property type="protein sequence ID" value="MCH4551430.1"/>
    <property type="molecule type" value="Genomic_DNA"/>
</dbReference>
<dbReference type="RefSeq" id="WP_240571773.1">
    <property type="nucleotide sequence ID" value="NZ_CP136709.1"/>
</dbReference>
<evidence type="ECO:0000313" key="3">
    <source>
        <dbReference type="Proteomes" id="UP001156141"/>
    </source>
</evidence>
<evidence type="ECO:0000313" key="2">
    <source>
        <dbReference type="EMBL" id="MCH4551430.1"/>
    </source>
</evidence>
<protein>
    <submittedName>
        <fullName evidence="2">Uncharacterized protein</fullName>
    </submittedName>
</protein>
<dbReference type="Proteomes" id="UP001156141">
    <property type="component" value="Unassembled WGS sequence"/>
</dbReference>
<feature type="transmembrane region" description="Helical" evidence="1">
    <location>
        <begin position="44"/>
        <end position="65"/>
    </location>
</feature>
<reference evidence="2" key="1">
    <citation type="submission" date="2022-02" db="EMBL/GenBank/DDBJ databases">
        <title>Aestuariibaculum sp., a marine bacterium isolated from sediment in Guangxi.</title>
        <authorList>
            <person name="Ying J."/>
        </authorList>
    </citation>
    <scope>NUCLEOTIDE SEQUENCE</scope>
    <source>
        <strain evidence="2">L182</strain>
    </source>
</reference>
<keyword evidence="1" id="KW-0472">Membrane</keyword>
<keyword evidence="1" id="KW-1133">Transmembrane helix</keyword>
<organism evidence="2 3">
    <name type="scientific">Aestuariibaculum lutulentum</name>
    <dbReference type="NCBI Taxonomy" id="2920935"/>
    <lineage>
        <taxon>Bacteria</taxon>
        <taxon>Pseudomonadati</taxon>
        <taxon>Bacteroidota</taxon>
        <taxon>Flavobacteriia</taxon>
        <taxon>Flavobacteriales</taxon>
        <taxon>Flavobacteriaceae</taxon>
    </lineage>
</organism>
<keyword evidence="3" id="KW-1185">Reference proteome</keyword>
<keyword evidence="1" id="KW-0812">Transmembrane</keyword>
<feature type="transmembrane region" description="Helical" evidence="1">
    <location>
        <begin position="7"/>
        <end position="32"/>
    </location>
</feature>
<evidence type="ECO:0000256" key="1">
    <source>
        <dbReference type="SAM" id="Phobius"/>
    </source>
</evidence>
<comment type="caution">
    <text evidence="2">The sequence shown here is derived from an EMBL/GenBank/DDBJ whole genome shotgun (WGS) entry which is preliminary data.</text>
</comment>
<sequence>MLKKLLSVVLIFIGISLLISLIPKIPLIITAFSKAMINQQGGDWGSFAGLLTIYVPIGILDYFLLKFGFKLFRND</sequence>
<proteinExistence type="predicted"/>
<gene>
    <name evidence="2" type="ORF">MKW35_02275</name>
</gene>
<accession>A0ABS9RER3</accession>